<proteinExistence type="predicted"/>
<evidence type="ECO:0000256" key="1">
    <source>
        <dbReference type="SAM" id="Coils"/>
    </source>
</evidence>
<dbReference type="EMBL" id="LFWA01000006">
    <property type="protein sequence ID" value="KTW31104.1"/>
    <property type="molecule type" value="Genomic_DNA"/>
</dbReference>
<protein>
    <recommendedName>
        <fullName evidence="5">Major surface glycoprotein 2 C-terminal domain-containing protein</fullName>
    </recommendedName>
</protein>
<dbReference type="Proteomes" id="UP000053447">
    <property type="component" value="Unassembled WGS sequence"/>
</dbReference>
<comment type="caution">
    <text evidence="3">The sequence shown here is derived from an EMBL/GenBank/DDBJ whole genome shotgun (WGS) entry which is preliminary data.</text>
</comment>
<evidence type="ECO:0000313" key="3">
    <source>
        <dbReference type="EMBL" id="KTW31104.1"/>
    </source>
</evidence>
<reference evidence="4" key="1">
    <citation type="journal article" date="2016" name="Nat. Commun.">
        <title>Genome analysis of three Pneumocystis species reveals adaptation mechanisms to life exclusively in mammalian hosts.</title>
        <authorList>
            <person name="Ma L."/>
            <person name="Chen Z."/>
            <person name="Huang D.W."/>
            <person name="Kutty G."/>
            <person name="Ishihara M."/>
            <person name="Wang H."/>
            <person name="Abouelleil A."/>
            <person name="Bishop L."/>
            <person name="Davey E."/>
            <person name="Deng R."/>
            <person name="Deng X."/>
            <person name="Fan L."/>
            <person name="Fantoni G."/>
            <person name="Fitzgerald M."/>
            <person name="Gogineni E."/>
            <person name="Goldberg J.M."/>
            <person name="Handley G."/>
            <person name="Hu X."/>
            <person name="Huber C."/>
            <person name="Jiao X."/>
            <person name="Jones K."/>
            <person name="Levin J.Z."/>
            <person name="Liu Y."/>
            <person name="Macdonald P."/>
            <person name="Melnikov A."/>
            <person name="Raley C."/>
            <person name="Sassi M."/>
            <person name="Sherman B.T."/>
            <person name="Song X."/>
            <person name="Sykes S."/>
            <person name="Tran B."/>
            <person name="Walsh L."/>
            <person name="Xia Y."/>
            <person name="Yang J."/>
            <person name="Young S."/>
            <person name="Zeng Q."/>
            <person name="Zheng X."/>
            <person name="Stephens R."/>
            <person name="Nusbaum C."/>
            <person name="Birren B.W."/>
            <person name="Azadi P."/>
            <person name="Lempicki R.A."/>
            <person name="Cuomo C.A."/>
            <person name="Kovacs J.A."/>
        </authorList>
    </citation>
    <scope>NUCLEOTIDE SEQUENCE [LARGE SCALE GENOMIC DNA]</scope>
    <source>
        <strain evidence="4">RU7</strain>
    </source>
</reference>
<dbReference type="GeneID" id="28940174"/>
<evidence type="ECO:0000313" key="4">
    <source>
        <dbReference type="Proteomes" id="UP000053447"/>
    </source>
</evidence>
<dbReference type="RefSeq" id="XP_018230094.1">
    <property type="nucleotide sequence ID" value="XM_018373919.1"/>
</dbReference>
<dbReference type="STRING" id="1408657.A0A0W4ZRU2"/>
<feature type="coiled-coil region" evidence="1">
    <location>
        <begin position="211"/>
        <end position="238"/>
    </location>
</feature>
<feature type="chain" id="PRO_5012813984" description="Major surface glycoprotein 2 C-terminal domain-containing protein" evidence="2">
    <location>
        <begin position="16"/>
        <end position="1045"/>
    </location>
</feature>
<name>A0A0W4ZRU2_PNEJ7</name>
<gene>
    <name evidence="3" type="ORF">T551_01656</name>
</gene>
<dbReference type="OrthoDB" id="5472772at2759"/>
<accession>A0A0W4ZRU2</accession>
<keyword evidence="2" id="KW-0732">Signal</keyword>
<dbReference type="Pfam" id="PF02349">
    <property type="entry name" value="MSG"/>
    <property type="match status" value="4"/>
</dbReference>
<organism evidence="3 4">
    <name type="scientific">Pneumocystis jirovecii (strain RU7)</name>
    <name type="common">Human pneumocystis pneumonia agent</name>
    <dbReference type="NCBI Taxonomy" id="1408657"/>
    <lineage>
        <taxon>Eukaryota</taxon>
        <taxon>Fungi</taxon>
        <taxon>Dikarya</taxon>
        <taxon>Ascomycota</taxon>
        <taxon>Taphrinomycotina</taxon>
        <taxon>Pneumocystomycetes</taxon>
        <taxon>Pneumocystaceae</taxon>
        <taxon>Pneumocystis</taxon>
    </lineage>
</organism>
<sequence>MKAFILAVFFGIIRAFSENIEFIHKKSVSLNSLQNTSFNPIVEERIFALILKENATNNQCKIKLKKYCENFKNTNKALSGVFLELSELCEDTKLDGKCTYLKERLAKQYEALKMNLKDIETESSLNSLKCIMQSKCMFLEGVYPNELKKKCNYLRVLCKEEKQDSLTTEFLLRVFTNNLKTEGDCEKIIDKKCLIFMEESDKLMKFCLTPSNRCKDLIKLMEKKCNNLELEAQIFIENTKISKEKCNSLFEECYFHKSNCNNTLNNKCKEIEKKCENEVEYKHFSLPFNPIGKEIVLIEKVGKEKLFKDEIGKPGIKDTIDLLVLLSNNYLYGCKTNIESCHKFCSLLPQLEDLYDSTKEKMDKSKEEICNTLEEKLKPKCRFFKSKLYNLSLSNTKEDNEDATLIEWTKQSTEFNEKLCIDLESKCFYLKKPCNDAGIKMFDACINLESTCLKTRLFKKEYQLFQGVLKGKLHDLENNLLEICVNELWILCKKIINNNNPILMDLCLHPWDTCKELANDIERQSKRLRNDLDWKRDFPDEEDCKKLKEKCEMLGHDSKMNDLPCFTLKGRCDHLKNAKELEDILLEEKAENLGDLNTCIKRVSEKCNKWSKKKKTKFIISCIQLNATCRIIIESIKFKCTALGKNIEIENVLDQVKNNDVNMKSPICDLWEPYCDKFTLSCEKLAQNNGKNGKCKELKESCKSYREIQEQEVRLIYELRGSLNSENKCKSTFNEHCLHWDKTKNDTFKNFCNNNIDTKNNTTKSELCKKLLERVKERCTKLLTKLNDMATEIEKNIKIVEELNEAAKKALKNINLILTSSKQKTGSNINNTILILAYNANADRNVNLKTDVTQKNQSKYLEQKETKVNITEKEVEAFNAAAEALKVYTEVKAECKGLQLECEFKEDCSEYKDVCKKIEDACNKLKSLEIKSLETKTINQTIKTIVTKTETNTTQKTLTTGEQCISISTTDKWITRTSTHTHTSTQTSVLTLTVTLTSTKGCQPVKCTTGSEDETRDVKQNEGLKMNGWGLIKGVMLTMIISTMI</sequence>
<evidence type="ECO:0000256" key="2">
    <source>
        <dbReference type="SAM" id="SignalP"/>
    </source>
</evidence>
<keyword evidence="4" id="KW-1185">Reference proteome</keyword>
<feature type="coiled-coil region" evidence="1">
    <location>
        <begin position="772"/>
        <end position="810"/>
    </location>
</feature>
<feature type="signal peptide" evidence="2">
    <location>
        <begin position="1"/>
        <end position="15"/>
    </location>
</feature>
<keyword evidence="1" id="KW-0175">Coiled coil</keyword>
<evidence type="ECO:0008006" key="5">
    <source>
        <dbReference type="Google" id="ProtNLM"/>
    </source>
</evidence>
<dbReference type="AlphaFoldDB" id="A0A0W4ZRU2"/>
<dbReference type="VEuPathDB" id="FungiDB:T551_01656"/>
<dbReference type="InterPro" id="IPR003330">
    <property type="entry name" value="MSG"/>
</dbReference>